<accession>A0A0B1Q0N6</accession>
<dbReference type="AlphaFoldDB" id="A0A0B1Q0N6"/>
<evidence type="ECO:0000313" key="2">
    <source>
        <dbReference type="Proteomes" id="UP000030826"/>
    </source>
</evidence>
<evidence type="ECO:0000313" key="1">
    <source>
        <dbReference type="EMBL" id="KHJ53924.1"/>
    </source>
</evidence>
<name>A0A0B1Q0N6_9HYPH</name>
<proteinExistence type="predicted"/>
<dbReference type="EMBL" id="JRFJ01000004">
    <property type="protein sequence ID" value="KHJ53924.1"/>
    <property type="molecule type" value="Genomic_DNA"/>
</dbReference>
<dbReference type="STRING" id="370622.LA66_15200"/>
<dbReference type="Proteomes" id="UP000030826">
    <property type="component" value="Unassembled WGS sequence"/>
</dbReference>
<organism evidence="1 2">
    <name type="scientific">Aureimonas altamirensis</name>
    <dbReference type="NCBI Taxonomy" id="370622"/>
    <lineage>
        <taxon>Bacteria</taxon>
        <taxon>Pseudomonadati</taxon>
        <taxon>Pseudomonadota</taxon>
        <taxon>Alphaproteobacteria</taxon>
        <taxon>Hyphomicrobiales</taxon>
        <taxon>Aurantimonadaceae</taxon>
        <taxon>Aureimonas</taxon>
    </lineage>
</organism>
<dbReference type="RefSeq" id="WP_039194738.1">
    <property type="nucleotide sequence ID" value="NZ_BBWQ01000022.1"/>
</dbReference>
<comment type="caution">
    <text evidence="1">The sequence shown here is derived from an EMBL/GenBank/DDBJ whole genome shotgun (WGS) entry which is preliminary data.</text>
</comment>
<protein>
    <submittedName>
        <fullName evidence="1">Uncharacterized protein</fullName>
    </submittedName>
</protein>
<sequence>MTRYIDEIERERHDRAIGVWDNEGGASARAPGDEQYGRRIEADRSWTIYHVFTGVPASREGQEMIGLSHSAATDGMLSLNRRNDVRRKEHMNGFMRVPLLLQTARADQR</sequence>
<dbReference type="OrthoDB" id="8096922at2"/>
<reference evidence="1 2" key="1">
    <citation type="submission" date="2014-09" db="EMBL/GenBank/DDBJ databases">
        <title>Isolation and characterization of Aurantimonas altamirensis ON-56566 from clinical sample following a dog bite.</title>
        <authorList>
            <person name="Eshaghi A."/>
            <person name="Li A."/>
            <person name="Shahinas D."/>
            <person name="Bahn P."/>
            <person name="Kus J.V."/>
            <person name="Patel S.N."/>
        </authorList>
    </citation>
    <scope>NUCLEOTIDE SEQUENCE [LARGE SCALE GENOMIC DNA]</scope>
    <source>
        <strain evidence="1 2">ON-56566</strain>
    </source>
</reference>
<gene>
    <name evidence="1" type="ORF">LA66_15200</name>
</gene>